<comment type="caution">
    <text evidence="1">The sequence shown here is derived from an EMBL/GenBank/DDBJ whole genome shotgun (WGS) entry which is preliminary data.</text>
</comment>
<gene>
    <name evidence="1" type="ORF">CCR94_03320</name>
</gene>
<name>A0A2S6NEB2_9HYPH</name>
<sequence>MSTKNSGSRAMAQHFLLSKHARSLSLARVVACPRWKPPNGFRHDRQAHKRTVENIPSIAGEISTEASANAPFFYFEGAPFYGYMGGVGKMVIEISRQITLDPGSGVLVERVVVGHLLGKLDGMRPLKTAIEGILFMA</sequence>
<dbReference type="EMBL" id="NHSJ01000032">
    <property type="protein sequence ID" value="PPQ32968.1"/>
    <property type="molecule type" value="Genomic_DNA"/>
</dbReference>
<accession>A0A2S6NEB2</accession>
<organism evidence="1 2">
    <name type="scientific">Rhodoblastus sphagnicola</name>
    <dbReference type="NCBI Taxonomy" id="333368"/>
    <lineage>
        <taxon>Bacteria</taxon>
        <taxon>Pseudomonadati</taxon>
        <taxon>Pseudomonadota</taxon>
        <taxon>Alphaproteobacteria</taxon>
        <taxon>Hyphomicrobiales</taxon>
        <taxon>Rhodoblastaceae</taxon>
        <taxon>Rhodoblastus</taxon>
    </lineage>
</organism>
<dbReference type="Proteomes" id="UP000239089">
    <property type="component" value="Unassembled WGS sequence"/>
</dbReference>
<keyword evidence="2" id="KW-1185">Reference proteome</keyword>
<reference evidence="1 2" key="1">
    <citation type="journal article" date="2018" name="Arch. Microbiol.">
        <title>New insights into the metabolic potential of the phototrophic purple bacterium Rhodopila globiformis DSM 161(T) from its draft genome sequence and evidence for a vanadium-dependent nitrogenase.</title>
        <authorList>
            <person name="Imhoff J.F."/>
            <person name="Rahn T."/>
            <person name="Kunzel S."/>
            <person name="Neulinger S.C."/>
        </authorList>
    </citation>
    <scope>NUCLEOTIDE SEQUENCE [LARGE SCALE GENOMIC DNA]</scope>
    <source>
        <strain evidence="1 2">DSM 16996</strain>
    </source>
</reference>
<evidence type="ECO:0000313" key="2">
    <source>
        <dbReference type="Proteomes" id="UP000239089"/>
    </source>
</evidence>
<protein>
    <submittedName>
        <fullName evidence="1">Uncharacterized protein</fullName>
    </submittedName>
</protein>
<evidence type="ECO:0000313" key="1">
    <source>
        <dbReference type="EMBL" id="PPQ32968.1"/>
    </source>
</evidence>
<proteinExistence type="predicted"/>
<dbReference type="AlphaFoldDB" id="A0A2S6NEB2"/>